<protein>
    <submittedName>
        <fullName evidence="2">CAZy families GH9|CBM4 protein</fullName>
    </submittedName>
</protein>
<proteinExistence type="predicted"/>
<dbReference type="Pfam" id="PF07679">
    <property type="entry name" value="I-set"/>
    <property type="match status" value="1"/>
</dbReference>
<dbReference type="GO" id="GO:0005975">
    <property type="term" value="P:carbohydrate metabolic process"/>
    <property type="evidence" value="ECO:0007669"/>
    <property type="project" value="UniProtKB-ARBA"/>
</dbReference>
<reference evidence="2" key="1">
    <citation type="journal article" date="2013" name="Environ. Microbiol.">
        <title>Seasonally variable intestinal metagenomes of the red palm weevil (Rhynchophorus ferrugineus).</title>
        <authorList>
            <person name="Jia S."/>
            <person name="Zhang X."/>
            <person name="Zhang G."/>
            <person name="Yin A."/>
            <person name="Zhang S."/>
            <person name="Li F."/>
            <person name="Wang L."/>
            <person name="Zhao D."/>
            <person name="Yun Q."/>
            <person name="Tala"/>
            <person name="Wang J."/>
            <person name="Sun G."/>
            <person name="Baabdullah M."/>
            <person name="Yu X."/>
            <person name="Hu S."/>
            <person name="Al-Mssallem I.S."/>
            <person name="Yu J."/>
        </authorList>
    </citation>
    <scope>NUCLEOTIDE SEQUENCE</scope>
</reference>
<dbReference type="SUPFAM" id="SSF48726">
    <property type="entry name" value="Immunoglobulin"/>
    <property type="match status" value="1"/>
</dbReference>
<dbReference type="EMBL" id="KF121374">
    <property type="protein sequence ID" value="AIA88659.1"/>
    <property type="molecule type" value="Genomic_DNA"/>
</dbReference>
<feature type="domain" description="Ig-like" evidence="1">
    <location>
        <begin position="2"/>
        <end position="85"/>
    </location>
</feature>
<organism evidence="2">
    <name type="scientific">uncultured Cellulomonas sp</name>
    <dbReference type="NCBI Taxonomy" id="189682"/>
    <lineage>
        <taxon>Bacteria</taxon>
        <taxon>Bacillati</taxon>
        <taxon>Actinomycetota</taxon>
        <taxon>Actinomycetes</taxon>
        <taxon>Micrococcales</taxon>
        <taxon>Cellulomonadaceae</taxon>
        <taxon>Cellulomonas</taxon>
        <taxon>environmental samples</taxon>
    </lineage>
</organism>
<dbReference type="AlphaFoldDB" id="A0A060C0B5"/>
<dbReference type="InterPro" id="IPR013783">
    <property type="entry name" value="Ig-like_fold"/>
</dbReference>
<dbReference type="Gene3D" id="2.60.40.10">
    <property type="entry name" value="Immunoglobulins"/>
    <property type="match status" value="1"/>
</dbReference>
<dbReference type="InterPro" id="IPR007110">
    <property type="entry name" value="Ig-like_dom"/>
</dbReference>
<feature type="non-terminal residue" evidence="2">
    <location>
        <position position="145"/>
    </location>
</feature>
<accession>A0A060C0B5</accession>
<name>A0A060C0B5_9CELL</name>
<dbReference type="InterPro" id="IPR036179">
    <property type="entry name" value="Ig-like_dom_sf"/>
</dbReference>
<sequence>SPRTRPSDWVEAGSEVSFSVAVSGVPAPTVQWQSKSGDDEWADVVGATGATLTVDNATTAQSGTQYRSVVTNAEGTVTSEAATLTVTEVPAEESLTSETQGDITASDTELEQGGTLTLSLGAEHANERVRVYVFSEPRDLGVYTA</sequence>
<dbReference type="PROSITE" id="PS50835">
    <property type="entry name" value="IG_LIKE"/>
    <property type="match status" value="1"/>
</dbReference>
<evidence type="ECO:0000259" key="1">
    <source>
        <dbReference type="PROSITE" id="PS50835"/>
    </source>
</evidence>
<feature type="non-terminal residue" evidence="2">
    <location>
        <position position="1"/>
    </location>
</feature>
<dbReference type="InterPro" id="IPR013098">
    <property type="entry name" value="Ig_I-set"/>
</dbReference>
<evidence type="ECO:0000313" key="2">
    <source>
        <dbReference type="EMBL" id="AIA88659.1"/>
    </source>
</evidence>